<keyword evidence="3" id="KW-1185">Reference proteome</keyword>
<sequence length="91" mass="9948">MGVEPEDDRGERVAAWVARDERVDKVFGSLASAVAALLVMAPSVYRLFNGPVQWYDVVSVIVGAGLITFHAVRLVRLRRTAAQVPARRANS</sequence>
<name>A0ABV8WJD5_9MICC</name>
<proteinExistence type="predicted"/>
<dbReference type="Proteomes" id="UP001595778">
    <property type="component" value="Unassembled WGS sequence"/>
</dbReference>
<reference evidence="3" key="1">
    <citation type="journal article" date="2019" name="Int. J. Syst. Evol. Microbiol.">
        <title>The Global Catalogue of Microorganisms (GCM) 10K type strain sequencing project: providing services to taxonomists for standard genome sequencing and annotation.</title>
        <authorList>
            <consortium name="The Broad Institute Genomics Platform"/>
            <consortium name="The Broad Institute Genome Sequencing Center for Infectious Disease"/>
            <person name="Wu L."/>
            <person name="Ma J."/>
        </authorList>
    </citation>
    <scope>NUCLEOTIDE SEQUENCE [LARGE SCALE GENOMIC DNA]</scope>
    <source>
        <strain evidence="3">PJ61</strain>
    </source>
</reference>
<keyword evidence="1" id="KW-1133">Transmembrane helix</keyword>
<gene>
    <name evidence="2" type="ORF">ACFO0G_04105</name>
</gene>
<organism evidence="2 3">
    <name type="scientific">Arthrobacter sedimenti</name>
    <dbReference type="NCBI Taxonomy" id="2694931"/>
    <lineage>
        <taxon>Bacteria</taxon>
        <taxon>Bacillati</taxon>
        <taxon>Actinomycetota</taxon>
        <taxon>Actinomycetes</taxon>
        <taxon>Micrococcales</taxon>
        <taxon>Micrococcaceae</taxon>
        <taxon>Arthrobacter</taxon>
    </lineage>
</organism>
<feature type="transmembrane region" description="Helical" evidence="1">
    <location>
        <begin position="54"/>
        <end position="72"/>
    </location>
</feature>
<accession>A0ABV8WJD5</accession>
<comment type="caution">
    <text evidence="2">The sequence shown here is derived from an EMBL/GenBank/DDBJ whole genome shotgun (WGS) entry which is preliminary data.</text>
</comment>
<protein>
    <submittedName>
        <fullName evidence="2">Uncharacterized protein</fullName>
    </submittedName>
</protein>
<evidence type="ECO:0000313" key="2">
    <source>
        <dbReference type="EMBL" id="MFC4395263.1"/>
    </source>
</evidence>
<dbReference type="EMBL" id="JBHSDQ010000001">
    <property type="protein sequence ID" value="MFC4395263.1"/>
    <property type="molecule type" value="Genomic_DNA"/>
</dbReference>
<keyword evidence="1" id="KW-0812">Transmembrane</keyword>
<dbReference type="RefSeq" id="WP_376976531.1">
    <property type="nucleotide sequence ID" value="NZ_JBHSDQ010000001.1"/>
</dbReference>
<evidence type="ECO:0000256" key="1">
    <source>
        <dbReference type="SAM" id="Phobius"/>
    </source>
</evidence>
<evidence type="ECO:0000313" key="3">
    <source>
        <dbReference type="Proteomes" id="UP001595778"/>
    </source>
</evidence>
<keyword evidence="1" id="KW-0472">Membrane</keyword>
<feature type="transmembrane region" description="Helical" evidence="1">
    <location>
        <begin position="26"/>
        <end position="48"/>
    </location>
</feature>